<dbReference type="Proteomes" id="UP000001064">
    <property type="component" value="Unassembled WGS sequence"/>
</dbReference>
<organism evidence="1 2">
    <name type="scientific">Dictyostelium purpureum</name>
    <name type="common">Slime mold</name>
    <dbReference type="NCBI Taxonomy" id="5786"/>
    <lineage>
        <taxon>Eukaryota</taxon>
        <taxon>Amoebozoa</taxon>
        <taxon>Evosea</taxon>
        <taxon>Eumycetozoa</taxon>
        <taxon>Dictyostelia</taxon>
        <taxon>Dictyosteliales</taxon>
        <taxon>Dictyosteliaceae</taxon>
        <taxon>Dictyostelium</taxon>
    </lineage>
</organism>
<reference evidence="2" key="1">
    <citation type="journal article" date="2011" name="Genome Biol.">
        <title>Comparative genomics of the social amoebae Dictyostelium discoideum and Dictyostelium purpureum.</title>
        <authorList>
            <consortium name="US DOE Joint Genome Institute (JGI-PGF)"/>
            <person name="Sucgang R."/>
            <person name="Kuo A."/>
            <person name="Tian X."/>
            <person name="Salerno W."/>
            <person name="Parikh A."/>
            <person name="Feasley C.L."/>
            <person name="Dalin E."/>
            <person name="Tu H."/>
            <person name="Huang E."/>
            <person name="Barry K."/>
            <person name="Lindquist E."/>
            <person name="Shapiro H."/>
            <person name="Bruce D."/>
            <person name="Schmutz J."/>
            <person name="Salamov A."/>
            <person name="Fey P."/>
            <person name="Gaudet P."/>
            <person name="Anjard C."/>
            <person name="Babu M.M."/>
            <person name="Basu S."/>
            <person name="Bushmanova Y."/>
            <person name="van der Wel H."/>
            <person name="Katoh-Kurasawa M."/>
            <person name="Dinh C."/>
            <person name="Coutinho P.M."/>
            <person name="Saito T."/>
            <person name="Elias M."/>
            <person name="Schaap P."/>
            <person name="Kay R.R."/>
            <person name="Henrissat B."/>
            <person name="Eichinger L."/>
            <person name="Rivero F."/>
            <person name="Putnam N.H."/>
            <person name="West C.M."/>
            <person name="Loomis W.F."/>
            <person name="Chisholm R.L."/>
            <person name="Shaulsky G."/>
            <person name="Strassmann J.E."/>
            <person name="Queller D.C."/>
            <person name="Kuspa A."/>
            <person name="Grigoriev I.V."/>
        </authorList>
    </citation>
    <scope>NUCLEOTIDE SEQUENCE [LARGE SCALE GENOMIC DNA]</scope>
    <source>
        <strain evidence="2">QSDP1</strain>
    </source>
</reference>
<evidence type="ECO:0000313" key="1">
    <source>
        <dbReference type="EMBL" id="EGC34811.1"/>
    </source>
</evidence>
<dbReference type="KEGG" id="dpp:DICPUDRAFT_152918"/>
<protein>
    <submittedName>
        <fullName evidence="1">Uncharacterized protein</fullName>
    </submittedName>
</protein>
<name>F0ZML3_DICPU</name>
<proteinExistence type="predicted"/>
<accession>F0ZML3</accession>
<dbReference type="RefSeq" id="XP_003288668.1">
    <property type="nucleotide sequence ID" value="XM_003288620.1"/>
</dbReference>
<dbReference type="GeneID" id="10499122"/>
<dbReference type="InParanoid" id="F0ZML3"/>
<sequence length="55" mass="6432">MLEQQRVIFKNKFKEIIVDEIPVVDVPSRSGYDMCIKVKPGSKPIKRIARIIYLK</sequence>
<keyword evidence="2" id="KW-1185">Reference proteome</keyword>
<evidence type="ECO:0000313" key="2">
    <source>
        <dbReference type="Proteomes" id="UP000001064"/>
    </source>
</evidence>
<gene>
    <name evidence="1" type="ORF">DICPUDRAFT_152918</name>
</gene>
<dbReference type="EMBL" id="GL871082">
    <property type="protein sequence ID" value="EGC34811.1"/>
    <property type="molecule type" value="Genomic_DNA"/>
</dbReference>
<dbReference type="VEuPathDB" id="AmoebaDB:DICPUDRAFT_152918"/>
<dbReference type="AlphaFoldDB" id="F0ZML3"/>